<dbReference type="EMBL" id="CP031517">
    <property type="protein sequence ID" value="QOS41025.1"/>
    <property type="molecule type" value="Genomic_DNA"/>
</dbReference>
<protein>
    <submittedName>
        <fullName evidence="4">Restriction endonuclease subunit R</fullName>
    </submittedName>
    <submittedName>
        <fullName evidence="3">Type III restriction enzyme</fullName>
        <ecNumber evidence="3">3.1.21.5</ecNumber>
    </submittedName>
</protein>
<reference evidence="4 6" key="1">
    <citation type="submission" date="2018-08" db="EMBL/GenBank/DDBJ databases">
        <title>The first complete genome of Treponema rectale (CHPAT), a commensal spirochete of the bovine rectum.</title>
        <authorList>
            <person name="Staton G.J."/>
            <person name="Clegg S.R."/>
            <person name="Carter S.D."/>
            <person name="Radford A.D."/>
            <person name="Darby A."/>
            <person name="Hall N."/>
            <person name="Birtles R.J."/>
            <person name="Evans N.J."/>
        </authorList>
    </citation>
    <scope>NUCLEOTIDE SEQUENCE [LARGE SCALE GENOMIC DNA]</scope>
    <source>
        <strain evidence="4 6">CHPA</strain>
    </source>
</reference>
<dbReference type="EC" id="3.1.21.5" evidence="3"/>
<dbReference type="GO" id="GO:0003677">
    <property type="term" value="F:DNA binding"/>
    <property type="evidence" value="ECO:0007669"/>
    <property type="project" value="InterPro"/>
</dbReference>
<dbReference type="KEGG" id="trc:DYE49_11435"/>
<feature type="domain" description="Type III restriction enzyme C-terminal endonuclease" evidence="2">
    <location>
        <begin position="951"/>
        <end position="1055"/>
    </location>
</feature>
<evidence type="ECO:0000313" key="4">
    <source>
        <dbReference type="EMBL" id="QOS41025.1"/>
    </source>
</evidence>
<dbReference type="GO" id="GO:0015668">
    <property type="term" value="F:type III site-specific deoxyribonuclease activity"/>
    <property type="evidence" value="ECO:0007669"/>
    <property type="project" value="UniProtKB-EC"/>
</dbReference>
<gene>
    <name evidence="4" type="ORF">DYE49_11435</name>
    <name evidence="3" type="ORF">HNP77_001438</name>
</gene>
<dbReference type="InterPro" id="IPR006935">
    <property type="entry name" value="Helicase/UvrB_N"/>
</dbReference>
<keyword evidence="4" id="KW-0540">Nuclease</keyword>
<dbReference type="Proteomes" id="UP000593591">
    <property type="component" value="Chromosome"/>
</dbReference>
<dbReference type="Pfam" id="PF04851">
    <property type="entry name" value="ResIII"/>
    <property type="match status" value="1"/>
</dbReference>
<dbReference type="EMBL" id="JACHFR010000002">
    <property type="protein sequence ID" value="MBB5219069.1"/>
    <property type="molecule type" value="Genomic_DNA"/>
</dbReference>
<evidence type="ECO:0000313" key="5">
    <source>
        <dbReference type="Proteomes" id="UP000578697"/>
    </source>
</evidence>
<proteinExistence type="predicted"/>
<evidence type="ECO:0000259" key="1">
    <source>
        <dbReference type="Pfam" id="PF04851"/>
    </source>
</evidence>
<dbReference type="AlphaFoldDB" id="A0A840S8T0"/>
<keyword evidence="3" id="KW-0378">Hydrolase</keyword>
<dbReference type="InterPro" id="IPR045572">
    <property type="entry name" value="RE_endonuc_C"/>
</dbReference>
<accession>A0A840S8T0</accession>
<reference evidence="3 5" key="2">
    <citation type="submission" date="2020-08" db="EMBL/GenBank/DDBJ databases">
        <title>Genomic Encyclopedia of Type Strains, Phase IV (KMG-IV): sequencing the most valuable type-strain genomes for metagenomic binning, comparative biology and taxonomic classification.</title>
        <authorList>
            <person name="Goeker M."/>
        </authorList>
    </citation>
    <scope>NUCLEOTIDE SEQUENCE [LARGE SCALE GENOMIC DNA]</scope>
    <source>
        <strain evidence="3 5">DSM 103679</strain>
    </source>
</reference>
<dbReference type="REBASE" id="485526">
    <property type="entry name" value="TreCHPAORF11450P"/>
</dbReference>
<dbReference type="InterPro" id="IPR027417">
    <property type="entry name" value="P-loop_NTPase"/>
</dbReference>
<name>A0A840S8T0_9SPIR</name>
<dbReference type="Pfam" id="PF19778">
    <property type="entry name" value="RE_endonuc"/>
    <property type="match status" value="1"/>
</dbReference>
<feature type="domain" description="Helicase/UvrB N-terminal" evidence="1">
    <location>
        <begin position="107"/>
        <end position="285"/>
    </location>
</feature>
<keyword evidence="5" id="KW-1185">Reference proteome</keyword>
<sequence length="1068" mass="122126">MKFTFKIQKYQTEAVAALVKCFEGQQFADKVQYLRDKGIMPQVQKTEMEQGELFENEPSATDEELEQADNGYRNADLILGDKELLENIHKMQDINFIIHSAKIERTAGVPSFDIEMETGTGKTYVYTKTMYELNKAYGWSKFMIVVPSVAIREGIYKSLEYTQDHFMQQYGKKIRFFIYNSKRLNMIDQFSASADINVMIINTQAFNTSLNKDKNVEGRKGNEAARIIYTKRDEFASRRPIDVIAANRPILILDEPQRMGDEKSATQKALTQFKPLFVINYSATHKIQHNLVYRLDALDAYNQKLVKKIEVKGFKLENIAGTNTYIYADSIILSKNAAPMVKLEIEVKQGNGIKRQYVKLNQGDKLDEASKGLPEYKGLYIAEILPQENLIRFNKAVSDNSDSTVLKVGEMTGNVAEKDIRRVQIRETIRSHFKKEKEFYDAGLRIKVLSLFFIDEVAKYRAYDEDGNEVLGEYGEMFEQEYKTVLNDFVDINPNSYYQKVLLPSCNNIGPCHEGYFSRDKKGKFTNSTGDSDEDISTYDLILKRKDLLLDFDMPIRFIFSHSALREGWDNPNVFQICTLKHSDNNISRRQEVGRGMRLCVNEDGARQDKEVLADAIHDVNTLTVIASESYRDFVDGLQKDITAELSDSRPKIASMDYFEGKTITVCGQEIELDTKQAKIIYQYLLKNDYIDDEDRPTEIYKNAVELGNLQGFTGNLENTLPDELKDNAEARVEMFEQVQKLIQAVYNPSVLVGMIDNGQKPQWENGNPLNKNFDKDIFQELWKKINHKYTYSCHFNSEELITNAVQAIKSDLKVVPMRYTLEIGKQKDKIDESQIRSGTAFGNADSETKSLSRAVASSVKYDLVGDIAKGCKLTRKTVATILSQLTIKEMEQFGFNPEKFIRDVINIINAQKSTKIVEHIEYHELEDTYDSSIFTAPHLPDKTPFKASKCIQDLVFTDSTVEWKFVEDLDGAAEVVVYARLPRSFQIPTPVGNYAPDWAIAFDKDKVKHVFFIAETKGTMEDMQLNKIESNKIECAKKLFNVVSTSGVKYDHVDSFEQLKNIIGLKG</sequence>
<dbReference type="SUPFAM" id="SSF52540">
    <property type="entry name" value="P-loop containing nucleoside triphosphate hydrolases"/>
    <property type="match status" value="1"/>
</dbReference>
<keyword evidence="4" id="KW-0255">Endonuclease</keyword>
<evidence type="ECO:0000313" key="6">
    <source>
        <dbReference type="Proteomes" id="UP000593591"/>
    </source>
</evidence>
<evidence type="ECO:0000313" key="3">
    <source>
        <dbReference type="EMBL" id="MBB5219069.1"/>
    </source>
</evidence>
<organism evidence="3 5">
    <name type="scientific">Treponema rectale</name>
    <dbReference type="NCBI Taxonomy" id="744512"/>
    <lineage>
        <taxon>Bacteria</taxon>
        <taxon>Pseudomonadati</taxon>
        <taxon>Spirochaetota</taxon>
        <taxon>Spirochaetia</taxon>
        <taxon>Spirochaetales</taxon>
        <taxon>Treponemataceae</taxon>
        <taxon>Treponema</taxon>
    </lineage>
</organism>
<dbReference type="RefSeq" id="WP_184652501.1">
    <property type="nucleotide sequence ID" value="NZ_JACHFR010000002.1"/>
</dbReference>
<dbReference type="Proteomes" id="UP000578697">
    <property type="component" value="Unassembled WGS sequence"/>
</dbReference>
<dbReference type="Gene3D" id="3.40.50.300">
    <property type="entry name" value="P-loop containing nucleotide triphosphate hydrolases"/>
    <property type="match status" value="2"/>
</dbReference>
<evidence type="ECO:0000259" key="2">
    <source>
        <dbReference type="Pfam" id="PF19778"/>
    </source>
</evidence>
<dbReference type="GO" id="GO:0005524">
    <property type="term" value="F:ATP binding"/>
    <property type="evidence" value="ECO:0007669"/>
    <property type="project" value="InterPro"/>
</dbReference>